<evidence type="ECO:0000259" key="6">
    <source>
        <dbReference type="PROSITE" id="PS50850"/>
    </source>
</evidence>
<accession>A0AAE0DNE4</accession>
<keyword evidence="2 5" id="KW-0812">Transmembrane</keyword>
<dbReference type="InterPro" id="IPR036259">
    <property type="entry name" value="MFS_trans_sf"/>
</dbReference>
<feature type="transmembrane region" description="Helical" evidence="5">
    <location>
        <begin position="12"/>
        <end position="38"/>
    </location>
</feature>
<reference evidence="7" key="1">
    <citation type="submission" date="2022-11" db="EMBL/GenBank/DDBJ databases">
        <title>Chromosomal genome sequence assembly and mating type (MAT) locus characterization of the leprose asexual lichenized fungus Lepraria neglecta (Nyl.) Erichsen.</title>
        <authorList>
            <person name="Allen J.L."/>
            <person name="Pfeffer B."/>
        </authorList>
    </citation>
    <scope>NUCLEOTIDE SEQUENCE</scope>
    <source>
        <strain evidence="7">Allen 5258</strain>
    </source>
</reference>
<dbReference type="GO" id="GO:0005886">
    <property type="term" value="C:plasma membrane"/>
    <property type="evidence" value="ECO:0007669"/>
    <property type="project" value="TreeGrafter"/>
</dbReference>
<feature type="domain" description="Major facilitator superfamily (MFS) profile" evidence="6">
    <location>
        <begin position="1"/>
        <end position="188"/>
    </location>
</feature>
<dbReference type="AlphaFoldDB" id="A0AAE0DNE4"/>
<evidence type="ECO:0000313" key="7">
    <source>
        <dbReference type="EMBL" id="KAK3176621.1"/>
    </source>
</evidence>
<dbReference type="PANTHER" id="PTHR23501:SF198">
    <property type="entry name" value="AZOLE RESISTANCE PROTEIN 1-RELATED"/>
    <property type="match status" value="1"/>
</dbReference>
<dbReference type="Proteomes" id="UP001276659">
    <property type="component" value="Unassembled WGS sequence"/>
</dbReference>
<dbReference type="InterPro" id="IPR020846">
    <property type="entry name" value="MFS_dom"/>
</dbReference>
<feature type="transmembrane region" description="Helical" evidence="5">
    <location>
        <begin position="79"/>
        <end position="101"/>
    </location>
</feature>
<protein>
    <recommendedName>
        <fullName evidence="6">Major facilitator superfamily (MFS) profile domain-containing protein</fullName>
    </recommendedName>
</protein>
<keyword evidence="8" id="KW-1185">Reference proteome</keyword>
<evidence type="ECO:0000256" key="5">
    <source>
        <dbReference type="SAM" id="Phobius"/>
    </source>
</evidence>
<dbReference type="GO" id="GO:0022857">
    <property type="term" value="F:transmembrane transporter activity"/>
    <property type="evidence" value="ECO:0007669"/>
    <property type="project" value="InterPro"/>
</dbReference>
<comment type="caution">
    <text evidence="7">The sequence shown here is derived from an EMBL/GenBank/DDBJ whole genome shotgun (WGS) entry which is preliminary data.</text>
</comment>
<evidence type="ECO:0000256" key="3">
    <source>
        <dbReference type="ARBA" id="ARBA00022989"/>
    </source>
</evidence>
<dbReference type="Gene3D" id="1.20.1250.20">
    <property type="entry name" value="MFS general substrate transporter like domains"/>
    <property type="match status" value="1"/>
</dbReference>
<evidence type="ECO:0000256" key="2">
    <source>
        <dbReference type="ARBA" id="ARBA00022692"/>
    </source>
</evidence>
<feature type="transmembrane region" description="Helical" evidence="5">
    <location>
        <begin position="44"/>
        <end position="67"/>
    </location>
</feature>
<keyword evidence="4 5" id="KW-0472">Membrane</keyword>
<organism evidence="7 8">
    <name type="scientific">Lepraria neglecta</name>
    <dbReference type="NCBI Taxonomy" id="209136"/>
    <lineage>
        <taxon>Eukaryota</taxon>
        <taxon>Fungi</taxon>
        <taxon>Dikarya</taxon>
        <taxon>Ascomycota</taxon>
        <taxon>Pezizomycotina</taxon>
        <taxon>Lecanoromycetes</taxon>
        <taxon>OSLEUM clade</taxon>
        <taxon>Lecanoromycetidae</taxon>
        <taxon>Lecanorales</taxon>
        <taxon>Lecanorineae</taxon>
        <taxon>Stereocaulaceae</taxon>
        <taxon>Lepraria</taxon>
    </lineage>
</organism>
<dbReference type="PANTHER" id="PTHR23501">
    <property type="entry name" value="MAJOR FACILITATOR SUPERFAMILY"/>
    <property type="match status" value="1"/>
</dbReference>
<proteinExistence type="predicted"/>
<dbReference type="SUPFAM" id="SSF103473">
    <property type="entry name" value="MFS general substrate transporter"/>
    <property type="match status" value="1"/>
</dbReference>
<name>A0AAE0DNE4_9LECA</name>
<feature type="transmembrane region" description="Helical" evidence="5">
    <location>
        <begin position="113"/>
        <end position="133"/>
    </location>
</feature>
<evidence type="ECO:0000313" key="8">
    <source>
        <dbReference type="Proteomes" id="UP001276659"/>
    </source>
</evidence>
<evidence type="ECO:0000256" key="1">
    <source>
        <dbReference type="ARBA" id="ARBA00004141"/>
    </source>
</evidence>
<comment type="subcellular location">
    <subcellularLocation>
        <location evidence="1">Membrane</location>
        <topology evidence="1">Multi-pass membrane protein</topology>
    </subcellularLocation>
</comment>
<evidence type="ECO:0000256" key="4">
    <source>
        <dbReference type="ARBA" id="ARBA00023136"/>
    </source>
</evidence>
<sequence>MATGVAKNSETLIAGRAITGLGGAGVIGGVYIIVAFVVPPPKQAAYLGLVGAVFSIASVAGPLLGGIGSMLAGQVIGKIGYFQPFLILGSILATVGAGLIYSLDIGSSVGRYIGYQIIFGTGLGIAIQVPVIAAQALSDISDIALVTASILFFQLSSGAFSVSVAQSIFNNELVFSLLKLYTPAQVDM</sequence>
<dbReference type="EMBL" id="JASNWA010000004">
    <property type="protein sequence ID" value="KAK3176621.1"/>
    <property type="molecule type" value="Genomic_DNA"/>
</dbReference>
<feature type="transmembrane region" description="Helical" evidence="5">
    <location>
        <begin position="145"/>
        <end position="169"/>
    </location>
</feature>
<keyword evidence="3 5" id="KW-1133">Transmembrane helix</keyword>
<gene>
    <name evidence="7" type="ORF">OEA41_007944</name>
</gene>
<dbReference type="PROSITE" id="PS50850">
    <property type="entry name" value="MFS"/>
    <property type="match status" value="1"/>
</dbReference>